<keyword evidence="2" id="KW-1185">Reference proteome</keyword>
<reference evidence="1 2" key="1">
    <citation type="submission" date="2019-08" db="EMBL/GenBank/DDBJ databases">
        <title>Complete genome sequence of Candidatus Uab amorphum.</title>
        <authorList>
            <person name="Shiratori T."/>
            <person name="Suzuki S."/>
            <person name="Kakizawa Y."/>
            <person name="Ishida K."/>
        </authorList>
    </citation>
    <scope>NUCLEOTIDE SEQUENCE [LARGE SCALE GENOMIC DNA]</scope>
    <source>
        <strain evidence="1 2">SRT547</strain>
    </source>
</reference>
<gene>
    <name evidence="1" type="ORF">UABAM_00256</name>
</gene>
<name>A0A5S9IHT7_UABAM</name>
<evidence type="ECO:0000313" key="1">
    <source>
        <dbReference type="EMBL" id="BBM81914.1"/>
    </source>
</evidence>
<dbReference type="AlphaFoldDB" id="A0A5S9IHT7"/>
<protein>
    <submittedName>
        <fullName evidence="1">Uncharacterized protein</fullName>
    </submittedName>
</protein>
<evidence type="ECO:0000313" key="2">
    <source>
        <dbReference type="Proteomes" id="UP000326354"/>
    </source>
</evidence>
<sequence length="37" mass="4022">MGIQQQTINFELGMNPAVTDVLATDIQSEVSLFPELA</sequence>
<organism evidence="1 2">
    <name type="scientific">Uabimicrobium amorphum</name>
    <dbReference type="NCBI Taxonomy" id="2596890"/>
    <lineage>
        <taxon>Bacteria</taxon>
        <taxon>Pseudomonadati</taxon>
        <taxon>Planctomycetota</taxon>
        <taxon>Candidatus Uabimicrobiia</taxon>
        <taxon>Candidatus Uabimicrobiales</taxon>
        <taxon>Candidatus Uabimicrobiaceae</taxon>
        <taxon>Candidatus Uabimicrobium</taxon>
    </lineage>
</organism>
<proteinExistence type="predicted"/>
<dbReference type="Proteomes" id="UP000326354">
    <property type="component" value="Chromosome"/>
</dbReference>
<accession>A0A5S9IHT7</accession>
<dbReference type="KEGG" id="uam:UABAM_00256"/>
<dbReference type="EMBL" id="AP019860">
    <property type="protein sequence ID" value="BBM81914.1"/>
    <property type="molecule type" value="Genomic_DNA"/>
</dbReference>